<feature type="transmembrane region" description="Helical" evidence="1">
    <location>
        <begin position="102"/>
        <end position="118"/>
    </location>
</feature>
<name>A0A0K9FD65_9BACI</name>
<protein>
    <submittedName>
        <fullName evidence="2">Uncharacterized protein</fullName>
    </submittedName>
</protein>
<dbReference type="OrthoDB" id="2734133at2"/>
<organism evidence="2 3">
    <name type="scientific">Lysinibacillus xylanilyticus</name>
    <dbReference type="NCBI Taxonomy" id="582475"/>
    <lineage>
        <taxon>Bacteria</taxon>
        <taxon>Bacillati</taxon>
        <taxon>Bacillota</taxon>
        <taxon>Bacilli</taxon>
        <taxon>Bacillales</taxon>
        <taxon>Bacillaceae</taxon>
        <taxon>Lysinibacillus</taxon>
    </lineage>
</organism>
<proteinExistence type="predicted"/>
<comment type="caution">
    <text evidence="2">The sequence shown here is derived from an EMBL/GenBank/DDBJ whole genome shotgun (WGS) entry which is preliminary data.</text>
</comment>
<evidence type="ECO:0000313" key="2">
    <source>
        <dbReference type="EMBL" id="KMY32420.1"/>
    </source>
</evidence>
<dbReference type="Proteomes" id="UP000037326">
    <property type="component" value="Unassembled WGS sequence"/>
</dbReference>
<dbReference type="PROSITE" id="PS51257">
    <property type="entry name" value="PROKAR_LIPOPROTEIN"/>
    <property type="match status" value="1"/>
</dbReference>
<evidence type="ECO:0000313" key="3">
    <source>
        <dbReference type="Proteomes" id="UP000037326"/>
    </source>
</evidence>
<sequence>MKEGIIILYLGLIIIACLFFYSQRASLSLVADSKLQLPIKRMEMLIVFAPFVSVVVFSILFLTVLKGQLADRISHALIVFSLWIFFTYFIKTLFGYWKNKNILLVTFVGILLTLYFIIQLTPLDNYTKLVFLKIGNFSFIIGLVLIILFYSTYLHKWKLGFAKVK</sequence>
<dbReference type="AlphaFoldDB" id="A0A0K9FD65"/>
<keyword evidence="1" id="KW-0812">Transmembrane</keyword>
<keyword evidence="1" id="KW-1133">Transmembrane helix</keyword>
<dbReference type="EMBL" id="LFXJ01000005">
    <property type="protein sequence ID" value="KMY32420.1"/>
    <property type="molecule type" value="Genomic_DNA"/>
</dbReference>
<feature type="transmembrane region" description="Helical" evidence="1">
    <location>
        <begin position="6"/>
        <end position="23"/>
    </location>
</feature>
<keyword evidence="1" id="KW-0472">Membrane</keyword>
<feature type="transmembrane region" description="Helical" evidence="1">
    <location>
        <begin position="130"/>
        <end position="150"/>
    </location>
</feature>
<dbReference type="RefSeq" id="WP_049665671.1">
    <property type="nucleotide sequence ID" value="NZ_LFXJ01000005.1"/>
</dbReference>
<dbReference type="GeneID" id="96598553"/>
<dbReference type="PATRIC" id="fig|582475.4.peg.1551"/>
<gene>
    <name evidence="2" type="ORF">ACZ11_09850</name>
</gene>
<feature type="transmembrane region" description="Helical" evidence="1">
    <location>
        <begin position="73"/>
        <end position="90"/>
    </location>
</feature>
<evidence type="ECO:0000256" key="1">
    <source>
        <dbReference type="SAM" id="Phobius"/>
    </source>
</evidence>
<feature type="transmembrane region" description="Helical" evidence="1">
    <location>
        <begin position="44"/>
        <end position="67"/>
    </location>
</feature>
<accession>A0A0K9FD65</accession>
<reference evidence="3" key="1">
    <citation type="submission" date="2015-07" db="EMBL/GenBank/DDBJ databases">
        <authorList>
            <person name="Liu B."/>
            <person name="Wang J."/>
            <person name="Zhu Y."/>
            <person name="Liu G."/>
            <person name="Chen Q."/>
            <person name="Lan J."/>
            <person name="Che J."/>
            <person name="Ge C."/>
            <person name="Shi H."/>
            <person name="Pan Z."/>
            <person name="Liu X."/>
        </authorList>
    </citation>
    <scope>NUCLEOTIDE SEQUENCE [LARGE SCALE GENOMIC DNA]</scope>
    <source>
        <strain evidence="3">DSM 23493</strain>
    </source>
</reference>